<keyword evidence="3" id="KW-1185">Reference proteome</keyword>
<dbReference type="PANTHER" id="PTHR37833:SF1">
    <property type="entry name" value="SIGNAL PEPTIDE PROTEIN"/>
    <property type="match status" value="1"/>
</dbReference>
<dbReference type="Gene3D" id="2.60.40.10">
    <property type="entry name" value="Immunoglobulins"/>
    <property type="match status" value="1"/>
</dbReference>
<evidence type="ECO:0000313" key="3">
    <source>
        <dbReference type="Proteomes" id="UP000262142"/>
    </source>
</evidence>
<dbReference type="InterPro" id="IPR011467">
    <property type="entry name" value="DUF1573"/>
</dbReference>
<dbReference type="PANTHER" id="PTHR37833">
    <property type="entry name" value="LIPOPROTEIN-RELATED"/>
    <property type="match status" value="1"/>
</dbReference>
<dbReference type="Proteomes" id="UP000262142">
    <property type="component" value="Unassembled WGS sequence"/>
</dbReference>
<name>A0A383TZR8_9FLAO</name>
<dbReference type="Pfam" id="PF07610">
    <property type="entry name" value="DUF1573"/>
    <property type="match status" value="1"/>
</dbReference>
<dbReference type="EMBL" id="UNSC01000003">
    <property type="protein sequence ID" value="SZD72486.1"/>
    <property type="molecule type" value="Genomic_DNA"/>
</dbReference>
<keyword evidence="1" id="KW-0732">Signal</keyword>
<evidence type="ECO:0000313" key="2">
    <source>
        <dbReference type="EMBL" id="SZD72486.1"/>
    </source>
</evidence>
<gene>
    <name evidence="2" type="ORF">SAMEA104719789_00935</name>
</gene>
<reference evidence="2 3" key="1">
    <citation type="submission" date="2018-09" db="EMBL/GenBank/DDBJ databases">
        <authorList>
            <consortium name="Pathogen Informatics"/>
        </authorList>
    </citation>
    <scope>NUCLEOTIDE SEQUENCE [LARGE SCALE GENOMIC DNA]</scope>
    <source>
        <strain evidence="2 3">OH-22767</strain>
    </source>
</reference>
<sequence length="123" mass="13541">MMKNILLSFTLFLGFAALSAQEISFEQEVIDYGQIEQGSNGVRSFVVKNTGDKPLLIKSISSSCGCTIPEKPEKPILPGQTGEIKVSYNTEHPGKFSKSITVYSNDEKSARKILRIRGEVLSK</sequence>
<organism evidence="2 3">
    <name type="scientific">Candidatus Ornithobacterium hominis</name>
    <dbReference type="NCBI Taxonomy" id="2497989"/>
    <lineage>
        <taxon>Bacteria</taxon>
        <taxon>Pseudomonadati</taxon>
        <taxon>Bacteroidota</taxon>
        <taxon>Flavobacteriia</taxon>
        <taxon>Flavobacteriales</taxon>
        <taxon>Weeksellaceae</taxon>
        <taxon>Ornithobacterium</taxon>
    </lineage>
</organism>
<dbReference type="RefSeq" id="WP_375730845.1">
    <property type="nucleotide sequence ID" value="NZ_OX579588.1"/>
</dbReference>
<protein>
    <submittedName>
        <fullName evidence="2">Protein of uncharacterized function (DUF1573)</fullName>
    </submittedName>
</protein>
<evidence type="ECO:0000256" key="1">
    <source>
        <dbReference type="SAM" id="SignalP"/>
    </source>
</evidence>
<proteinExistence type="predicted"/>
<dbReference type="InterPro" id="IPR013783">
    <property type="entry name" value="Ig-like_fold"/>
</dbReference>
<feature type="signal peptide" evidence="1">
    <location>
        <begin position="1"/>
        <end position="20"/>
    </location>
</feature>
<dbReference type="AlphaFoldDB" id="A0A383TZR8"/>
<feature type="chain" id="PRO_5016674296" evidence="1">
    <location>
        <begin position="21"/>
        <end position="123"/>
    </location>
</feature>
<accession>A0A383TZR8</accession>